<evidence type="ECO:0000313" key="3">
    <source>
        <dbReference type="EMBL" id="KAK0141624.1"/>
    </source>
</evidence>
<dbReference type="Pfam" id="PF20499">
    <property type="entry name" value="DUF6729"/>
    <property type="match status" value="1"/>
</dbReference>
<feature type="region of interest" description="Disordered" evidence="1">
    <location>
        <begin position="961"/>
        <end position="991"/>
    </location>
</feature>
<name>A0AA47MK85_MERPO</name>
<comment type="caution">
    <text evidence="3">The sequence shown here is derived from an EMBL/GenBank/DDBJ whole genome shotgun (WGS) entry which is preliminary data.</text>
</comment>
<proteinExistence type="predicted"/>
<evidence type="ECO:0000259" key="2">
    <source>
        <dbReference type="Pfam" id="PF20499"/>
    </source>
</evidence>
<dbReference type="InterPro" id="IPR011049">
    <property type="entry name" value="Serralysin-like_metalloprot_C"/>
</dbReference>
<gene>
    <name evidence="3" type="primary">upaG</name>
    <name evidence="3" type="ORF">N1851_020924</name>
</gene>
<dbReference type="PANTHER" id="PTHR24401">
    <property type="entry name" value="SI:CH211-243P7.3-RELATED"/>
    <property type="match status" value="1"/>
</dbReference>
<reference evidence="3" key="1">
    <citation type="journal article" date="2023" name="Front. Mar. Sci.">
        <title>A new Merluccius polli reference genome to investigate the effects of global change in West African waters.</title>
        <authorList>
            <person name="Mateo J.L."/>
            <person name="Blanco-Fernandez C."/>
            <person name="Garcia-Vazquez E."/>
            <person name="Machado-Schiaffino G."/>
        </authorList>
    </citation>
    <scope>NUCLEOTIDE SEQUENCE</scope>
    <source>
        <strain evidence="3">C29</strain>
        <tissue evidence="3">Fin</tissue>
    </source>
</reference>
<evidence type="ECO:0000256" key="1">
    <source>
        <dbReference type="SAM" id="MobiDB-lite"/>
    </source>
</evidence>
<dbReference type="PANTHER" id="PTHR24401:SF29">
    <property type="entry name" value="SI:CH211-243P7.3-RELATED"/>
    <property type="match status" value="1"/>
</dbReference>
<feature type="compositionally biased region" description="Polar residues" evidence="1">
    <location>
        <begin position="248"/>
        <end position="262"/>
    </location>
</feature>
<feature type="domain" description="DUF6729" evidence="2">
    <location>
        <begin position="266"/>
        <end position="494"/>
    </location>
</feature>
<dbReference type="Proteomes" id="UP001174136">
    <property type="component" value="Unassembled WGS sequence"/>
</dbReference>
<dbReference type="SUPFAM" id="SSF101967">
    <property type="entry name" value="Adhesin YadA, collagen-binding domain"/>
    <property type="match status" value="2"/>
</dbReference>
<dbReference type="EMBL" id="JAOPHQ010003774">
    <property type="protein sequence ID" value="KAK0141624.1"/>
    <property type="molecule type" value="Genomic_DNA"/>
</dbReference>
<evidence type="ECO:0000313" key="4">
    <source>
        <dbReference type="Proteomes" id="UP001174136"/>
    </source>
</evidence>
<protein>
    <submittedName>
        <fullName evidence="3">Autotransporter adhesin UpaG</fullName>
    </submittedName>
</protein>
<feature type="compositionally biased region" description="Polar residues" evidence="1">
    <location>
        <begin position="1293"/>
        <end position="1312"/>
    </location>
</feature>
<dbReference type="InterPro" id="IPR046616">
    <property type="entry name" value="DUF6729"/>
</dbReference>
<feature type="region of interest" description="Disordered" evidence="1">
    <location>
        <begin position="248"/>
        <end position="267"/>
    </location>
</feature>
<keyword evidence="4" id="KW-1185">Reference proteome</keyword>
<organism evidence="3 4">
    <name type="scientific">Merluccius polli</name>
    <name type="common">Benguela hake</name>
    <name type="synonym">Merluccius cadenati</name>
    <dbReference type="NCBI Taxonomy" id="89951"/>
    <lineage>
        <taxon>Eukaryota</taxon>
        <taxon>Metazoa</taxon>
        <taxon>Chordata</taxon>
        <taxon>Craniata</taxon>
        <taxon>Vertebrata</taxon>
        <taxon>Euteleostomi</taxon>
        <taxon>Actinopterygii</taxon>
        <taxon>Neopterygii</taxon>
        <taxon>Teleostei</taxon>
        <taxon>Neoteleostei</taxon>
        <taxon>Acanthomorphata</taxon>
        <taxon>Zeiogadaria</taxon>
        <taxon>Gadariae</taxon>
        <taxon>Gadiformes</taxon>
        <taxon>Gadoidei</taxon>
        <taxon>Merlucciidae</taxon>
        <taxon>Merluccius</taxon>
    </lineage>
</organism>
<feature type="region of interest" description="Disordered" evidence="1">
    <location>
        <begin position="1293"/>
        <end position="1321"/>
    </location>
</feature>
<sequence>MSSKSHKSMADSEWISRLRKFASTGTWPAGEGNRPAPRQKKWHELYQKIDKCPMQSHGQKSLFGQVLKCLCGFHTQKPTVARPVQGTVGQKGAAVGPVQGTVGQKGAAVGPVQGTVGQKGAAVGPVQGTVGQKGAAVGPVQGTMGQKGAAVGPVQGTVGQKGEAVGPVQGTMGQKGAAVEQVLEAGGPKQRPSLHLSMFNKPRFGGAHVAAAKPNLSTARKTATAPDPQTDAHASVPVLSPIAVCASTADSRTEAQPPTTQLPRLWSEGLPPEDHKWILKTVLKVGPKGKLELQNNLKLWYFPPQPSQLYHQAPAPDRFFAHPLLVWMPYKLWKIKVVCPNPACGRHQLTGAGLHKRARRVLDVDRIYNMVTETLTCTKCRSTHVSWSQTVLKQLDLAHRSEFRVILTQKFACDIRVIRLLRERGLGNSPTRVLKQLRENHTEEWLHRVARYTTECVDFLQRPELLPMALPEPPEPAVVPSCRWLLSVYSQDILTRLEDIQAKITSTYGTILKMDSTRKITKKLAGTAKGTALWLTSVGNEYGQVLMSVLTAQEGAGLDIMAADLVKRYQQASVDPPVALYVDCGCCSEAGETKLEARFSGWPDLTVRLDMWHFMRRLALGCATEAHQLYPIFMSRLSACIFEWDAADLALLREAKRQQLQSQGLSSLTDGDITKHLSREELALHCRRRTRGEETTTQRLEELLQMLMGTSANDSLGVPLFDRERMEHIWRVQRKHVKCIQDLPGVALYTKTGELTKGGVRLPMYRCARGSTSLESFHLHLNRFIPGTSANSLNFQIYLLEGLHRWNQDRGSAALSTGPSVLRSYSGDLVHCVNTNYEKLFGRKVVPEFCPPSRYTGELIGVQYLFRQTGQALQEMHPDSEETAALIEEHNVEDDVEEDEGFADILCDPTVLDLEVLQAPATLAPGTSTLAPGTSTLAPGLSTLAPGRSTLAPGLSTLAPGRSTLAPGRSTLAPGLSTLAPGRSTLAPGRSTLAPGRSTLALGSSTLAPCSSTLAPCSSTLAPGSSTLAPCSSTLAPGSSTLAPCSSTLAPGSSTLALGSSTLAPGIAIHAEDEDMAVDDQNVPGYQHVDRLAEYLVELRDQTSLCLSNQQASTIIALWESLDEADKQRVVYAARHQERLLSGRFRTPKKPSKTPGVESTTRCLLGASSAPAQWPDCCRLVEDICVRLCNLHPSPVRKGKGAISRWSLILRDYRKIRQLVVGNSRVMQGTEIQLVELNQNTLVQWHNHRQKRQELSVLLQGTALPPAVPESEEPLQEARVLPVAPMPAPQEHQYQLPESTAGQAQQRQTASRQLPRRIMPKGQVKRQLFVTTTPAVPLVQGTNPPTSAPTTTVEAGAVSKRPYRRTVEANTCKKCGQFRTADTGHSQYRGRVFCPRAESLTKEQWLVEMRKLFPK</sequence>
<accession>A0AA47MK85</accession>